<evidence type="ECO:0000256" key="4">
    <source>
        <dbReference type="RuleBase" id="RU000461"/>
    </source>
</evidence>
<comment type="similarity">
    <text evidence="1 4">Belongs to the cytochrome P450 family.</text>
</comment>
<dbReference type="GO" id="GO:0004497">
    <property type="term" value="F:monooxygenase activity"/>
    <property type="evidence" value="ECO:0007669"/>
    <property type="project" value="UniProtKB-KW"/>
</dbReference>
<keyword evidence="3 4" id="KW-0349">Heme</keyword>
<name>A0AAV5SN63_9BILA</name>
<dbReference type="PROSITE" id="PS00086">
    <property type="entry name" value="CYTOCHROME_P450"/>
    <property type="match status" value="1"/>
</dbReference>
<evidence type="ECO:0000256" key="3">
    <source>
        <dbReference type="PIRSR" id="PIRSR602401-1"/>
    </source>
</evidence>
<feature type="non-terminal residue" evidence="5">
    <location>
        <position position="151"/>
    </location>
</feature>
<dbReference type="PANTHER" id="PTHR24284:SF1">
    <property type="entry name" value="CYTOCHROME P450 FAMILY"/>
    <property type="match status" value="1"/>
</dbReference>
<organism evidence="5 6">
    <name type="scientific">Pristionchus entomophagus</name>
    <dbReference type="NCBI Taxonomy" id="358040"/>
    <lineage>
        <taxon>Eukaryota</taxon>
        <taxon>Metazoa</taxon>
        <taxon>Ecdysozoa</taxon>
        <taxon>Nematoda</taxon>
        <taxon>Chromadorea</taxon>
        <taxon>Rhabditida</taxon>
        <taxon>Rhabditina</taxon>
        <taxon>Diplogasteromorpha</taxon>
        <taxon>Diplogasteroidea</taxon>
        <taxon>Neodiplogasteridae</taxon>
        <taxon>Pristionchus</taxon>
    </lineage>
</organism>
<keyword evidence="3 4" id="KW-0408">Iron</keyword>
<dbReference type="AlphaFoldDB" id="A0AAV5SN63"/>
<dbReference type="Proteomes" id="UP001432027">
    <property type="component" value="Unassembled WGS sequence"/>
</dbReference>
<protein>
    <recommendedName>
        <fullName evidence="7">Cytochrome P450</fullName>
    </recommendedName>
</protein>
<dbReference type="Pfam" id="PF00067">
    <property type="entry name" value="p450"/>
    <property type="match status" value="1"/>
</dbReference>
<feature type="non-terminal residue" evidence="5">
    <location>
        <position position="1"/>
    </location>
</feature>
<evidence type="ECO:0000256" key="2">
    <source>
        <dbReference type="ARBA" id="ARBA00023033"/>
    </source>
</evidence>
<evidence type="ECO:0000256" key="1">
    <source>
        <dbReference type="ARBA" id="ARBA00010617"/>
    </source>
</evidence>
<proteinExistence type="inferred from homology"/>
<evidence type="ECO:0000313" key="5">
    <source>
        <dbReference type="EMBL" id="GMS84806.1"/>
    </source>
</evidence>
<dbReference type="InterPro" id="IPR002401">
    <property type="entry name" value="Cyt_P450_E_grp-I"/>
</dbReference>
<keyword evidence="2 4" id="KW-0503">Monooxygenase</keyword>
<evidence type="ECO:0008006" key="7">
    <source>
        <dbReference type="Google" id="ProtNLM"/>
    </source>
</evidence>
<feature type="binding site" description="axial binding residue" evidence="3">
    <location>
        <position position="119"/>
    </location>
    <ligand>
        <name>heme</name>
        <dbReference type="ChEBI" id="CHEBI:30413"/>
    </ligand>
    <ligandPart>
        <name>Fe</name>
        <dbReference type="ChEBI" id="CHEBI:18248"/>
    </ligandPart>
</feature>
<comment type="cofactor">
    <cofactor evidence="3">
        <name>heme</name>
        <dbReference type="ChEBI" id="CHEBI:30413"/>
    </cofactor>
</comment>
<dbReference type="GO" id="GO:0020037">
    <property type="term" value="F:heme binding"/>
    <property type="evidence" value="ECO:0007669"/>
    <property type="project" value="InterPro"/>
</dbReference>
<sequence length="151" mass="17044">QDRIRDEIHSVIGREGEISMADRPRMPFTSASITELQRVANILPLNVIHRTTVDTQVSGQAIPENTLILAQISNVMKNSSVFDRTDEFRPERFLLADGKTPNKRTLEHAVPFSMGKRQCAGEGSARMELFLSLVMILQKYRILPPKDTPLD</sequence>
<dbReference type="InterPro" id="IPR017972">
    <property type="entry name" value="Cyt_P450_CS"/>
</dbReference>
<evidence type="ECO:0000313" key="6">
    <source>
        <dbReference type="Proteomes" id="UP001432027"/>
    </source>
</evidence>
<gene>
    <name evidence="5" type="ORF">PENTCL1PPCAC_6981</name>
</gene>
<dbReference type="PRINTS" id="PR00385">
    <property type="entry name" value="P450"/>
</dbReference>
<dbReference type="PANTHER" id="PTHR24284">
    <property type="entry name" value="CYTOCHROME P450 FAMILY"/>
    <property type="match status" value="1"/>
</dbReference>
<dbReference type="InterPro" id="IPR001128">
    <property type="entry name" value="Cyt_P450"/>
</dbReference>
<dbReference type="GO" id="GO:0016705">
    <property type="term" value="F:oxidoreductase activity, acting on paired donors, with incorporation or reduction of molecular oxygen"/>
    <property type="evidence" value="ECO:0007669"/>
    <property type="project" value="InterPro"/>
</dbReference>
<accession>A0AAV5SN63</accession>
<dbReference type="InterPro" id="IPR036396">
    <property type="entry name" value="Cyt_P450_sf"/>
</dbReference>
<keyword evidence="4" id="KW-0560">Oxidoreductase</keyword>
<dbReference type="Gene3D" id="1.10.630.10">
    <property type="entry name" value="Cytochrome P450"/>
    <property type="match status" value="1"/>
</dbReference>
<reference evidence="5" key="1">
    <citation type="submission" date="2023-10" db="EMBL/GenBank/DDBJ databases">
        <title>Genome assembly of Pristionchus species.</title>
        <authorList>
            <person name="Yoshida K."/>
            <person name="Sommer R.J."/>
        </authorList>
    </citation>
    <scope>NUCLEOTIDE SEQUENCE</scope>
    <source>
        <strain evidence="5">RS0144</strain>
    </source>
</reference>
<dbReference type="EMBL" id="BTSX01000002">
    <property type="protein sequence ID" value="GMS84806.1"/>
    <property type="molecule type" value="Genomic_DNA"/>
</dbReference>
<comment type="caution">
    <text evidence="5">The sequence shown here is derived from an EMBL/GenBank/DDBJ whole genome shotgun (WGS) entry which is preliminary data.</text>
</comment>
<keyword evidence="6" id="KW-1185">Reference proteome</keyword>
<dbReference type="PRINTS" id="PR00463">
    <property type="entry name" value="EP450I"/>
</dbReference>
<dbReference type="SUPFAM" id="SSF48264">
    <property type="entry name" value="Cytochrome P450"/>
    <property type="match status" value="1"/>
</dbReference>
<keyword evidence="3 4" id="KW-0479">Metal-binding</keyword>
<dbReference type="GO" id="GO:0005506">
    <property type="term" value="F:iron ion binding"/>
    <property type="evidence" value="ECO:0007669"/>
    <property type="project" value="InterPro"/>
</dbReference>